<keyword evidence="2" id="KW-1133">Transmembrane helix</keyword>
<feature type="compositionally biased region" description="Polar residues" evidence="1">
    <location>
        <begin position="1"/>
        <end position="19"/>
    </location>
</feature>
<evidence type="ECO:0000256" key="2">
    <source>
        <dbReference type="SAM" id="Phobius"/>
    </source>
</evidence>
<comment type="caution">
    <text evidence="3">The sequence shown here is derived from an EMBL/GenBank/DDBJ whole genome shotgun (WGS) entry which is preliminary data.</text>
</comment>
<organism evidence="3 4">
    <name type="scientific">Cytospora leucostoma</name>
    <dbReference type="NCBI Taxonomy" id="1230097"/>
    <lineage>
        <taxon>Eukaryota</taxon>
        <taxon>Fungi</taxon>
        <taxon>Dikarya</taxon>
        <taxon>Ascomycota</taxon>
        <taxon>Pezizomycotina</taxon>
        <taxon>Sordariomycetes</taxon>
        <taxon>Sordariomycetidae</taxon>
        <taxon>Diaporthales</taxon>
        <taxon>Cytosporaceae</taxon>
        <taxon>Cytospora</taxon>
    </lineage>
</organism>
<dbReference type="AlphaFoldDB" id="A0A423XJR6"/>
<dbReference type="InParanoid" id="A0A423XJR6"/>
<dbReference type="STRING" id="1230097.A0A423XJR6"/>
<keyword evidence="2" id="KW-0472">Membrane</keyword>
<proteinExistence type="predicted"/>
<gene>
    <name evidence="3" type="ORF">VPNG_01513</name>
</gene>
<accession>A0A423XJR6</accession>
<name>A0A423XJR6_9PEZI</name>
<evidence type="ECO:0000313" key="3">
    <source>
        <dbReference type="EMBL" id="ROW16678.1"/>
    </source>
</evidence>
<sequence length="212" mass="23376">MATGQSPTSQLQYQQSSGLEPSLLSQPPVFPPPPSGYNTYGTLPGAQISAEATSLTNRPDQSFPKPIRVYSPQEVPANIKAARTSVEYGLGQLRDLQQRRYRSNEVGVEERLRIQAASVLGDLRALRGEVSDVVEAAERQRWRKWLLGGVAAALIAAVRILWRRPHHDHRSSSSTEYAFLKSKSLIRRILSSVKSGLGSLAAVTFFVFAVLY</sequence>
<feature type="transmembrane region" description="Helical" evidence="2">
    <location>
        <begin position="189"/>
        <end position="211"/>
    </location>
</feature>
<feature type="transmembrane region" description="Helical" evidence="2">
    <location>
        <begin position="145"/>
        <end position="162"/>
    </location>
</feature>
<evidence type="ECO:0000256" key="1">
    <source>
        <dbReference type="SAM" id="MobiDB-lite"/>
    </source>
</evidence>
<reference evidence="3 4" key="1">
    <citation type="submission" date="2015-09" db="EMBL/GenBank/DDBJ databases">
        <title>Host preference determinants of Valsa canker pathogens revealed by comparative genomics.</title>
        <authorList>
            <person name="Yin Z."/>
            <person name="Huang L."/>
        </authorList>
    </citation>
    <scope>NUCLEOTIDE SEQUENCE [LARGE SCALE GENOMIC DNA]</scope>
    <source>
        <strain evidence="3 4">SXYLt</strain>
    </source>
</reference>
<dbReference type="EMBL" id="LKEB01000004">
    <property type="protein sequence ID" value="ROW16678.1"/>
    <property type="molecule type" value="Genomic_DNA"/>
</dbReference>
<keyword evidence="2" id="KW-0812">Transmembrane</keyword>
<dbReference type="Proteomes" id="UP000285146">
    <property type="component" value="Unassembled WGS sequence"/>
</dbReference>
<evidence type="ECO:0000313" key="4">
    <source>
        <dbReference type="Proteomes" id="UP000285146"/>
    </source>
</evidence>
<protein>
    <submittedName>
        <fullName evidence="3">Uncharacterized protein</fullName>
    </submittedName>
</protein>
<feature type="region of interest" description="Disordered" evidence="1">
    <location>
        <begin position="1"/>
        <end position="42"/>
    </location>
</feature>
<keyword evidence="4" id="KW-1185">Reference proteome</keyword>
<dbReference type="OrthoDB" id="5215647at2759"/>